<proteinExistence type="inferred from homology"/>
<dbReference type="InterPro" id="IPR036527">
    <property type="entry name" value="SCP2_sterol-bd_dom_sf"/>
</dbReference>
<dbReference type="SMART" id="SM00849">
    <property type="entry name" value="Lactamase_B"/>
    <property type="match status" value="1"/>
</dbReference>
<keyword evidence="2" id="KW-0378">Hydrolase</keyword>
<dbReference type="PANTHER" id="PTHR43223">
    <property type="entry name" value="ALKYL/ARYL-SULFATASE"/>
    <property type="match status" value="1"/>
</dbReference>
<dbReference type="SUPFAM" id="SSF56281">
    <property type="entry name" value="Metallo-hydrolase/oxidoreductase"/>
    <property type="match status" value="1"/>
</dbReference>
<dbReference type="InterPro" id="IPR052195">
    <property type="entry name" value="Bact_Alkyl/Aryl-Sulfatase"/>
</dbReference>
<evidence type="ECO:0000256" key="1">
    <source>
        <dbReference type="ARBA" id="ARBA00022723"/>
    </source>
</evidence>
<sequence>MARLEPGQVYDADGRVVWDADSYAFLDAPCPDTVHPGLWRQSQLCARQGLYRVADGIFQIRGLDLSNMTLVEGDEGLVVVDPLMSAETAAAGLELYREHRGARPVSAVVYTHSHVDHFGGVGGVTDGGVPILAPAGFMENAVSENVHAGPAMSRRSVFHTGAHLDAGPEGRVGIGLGQGASTGTVTLIAPNRTITRTGQEEVVDGVRIVFQLTPGTEAPSEMNFLLPDHRALCMAENATHTLHNILTLRGAKVRDARVWSHYLDESLHRFAHDVDVLFASHHWPTWGTENIVAFLTEQRDLYAYLHDQTLRMMNQGMVGSEIAERFRMPPGLENRRHTHGYYGAVSHNVKAVYQHYMGWFDGNPAHLWEHPPRESALRYVDCMGGVDEVVRKAERYRDEDDARFAVTLLNHAVFADPGHLRARETLAAVYDELGRGAECGTWRNFYLQGAAELRGRAPEAPSNTGLMGVSRGLPVEQFFESLSIRVDGPRAWNEAFSIDWVLSDQGTTYRTQLSNGALITTENPRPDGADLTVTLTRRELPGLLVGRLDLAHMDTEGDPSLLDRLLGLLDPPDYGFPIVTP</sequence>
<dbReference type="CDD" id="cd07710">
    <property type="entry name" value="arylsulfatase_Sdsa1-like_MBL-fold"/>
    <property type="match status" value="1"/>
</dbReference>
<dbReference type="InterPro" id="IPR029228">
    <property type="entry name" value="Alkyl_sulf_dimr"/>
</dbReference>
<comment type="similarity">
    <text evidence="4">Belongs to the metallo-beta-lactamase superfamily. Type III sulfatase family.</text>
</comment>
<evidence type="ECO:0000256" key="3">
    <source>
        <dbReference type="ARBA" id="ARBA00022833"/>
    </source>
</evidence>
<keyword evidence="1" id="KW-0479">Metal-binding</keyword>
<dbReference type="InterPro" id="IPR001279">
    <property type="entry name" value="Metallo-B-lactamas"/>
</dbReference>
<evidence type="ECO:0000259" key="5">
    <source>
        <dbReference type="SMART" id="SM00849"/>
    </source>
</evidence>
<keyword evidence="7" id="KW-1185">Reference proteome</keyword>
<name>A0ABR9PAJ7_9ACTN</name>
<dbReference type="Pfam" id="PF00753">
    <property type="entry name" value="Lactamase_B"/>
    <property type="match status" value="1"/>
</dbReference>
<dbReference type="SUPFAM" id="SSF55718">
    <property type="entry name" value="SCP-like"/>
    <property type="match status" value="1"/>
</dbReference>
<dbReference type="EMBL" id="JADBGI010000018">
    <property type="protein sequence ID" value="MBE3000870.1"/>
    <property type="molecule type" value="Genomic_DNA"/>
</dbReference>
<dbReference type="InterPro" id="IPR036866">
    <property type="entry name" value="RibonucZ/Hydroxyglut_hydro"/>
</dbReference>
<evidence type="ECO:0000256" key="2">
    <source>
        <dbReference type="ARBA" id="ARBA00022801"/>
    </source>
</evidence>
<accession>A0ABR9PAJ7</accession>
<dbReference type="InterPro" id="IPR029229">
    <property type="entry name" value="Alkyl_sulf_C"/>
</dbReference>
<organism evidence="6 7">
    <name type="scientific">Nocardiopsis coralli</name>
    <dbReference type="NCBI Taxonomy" id="2772213"/>
    <lineage>
        <taxon>Bacteria</taxon>
        <taxon>Bacillati</taxon>
        <taxon>Actinomycetota</taxon>
        <taxon>Actinomycetes</taxon>
        <taxon>Streptosporangiales</taxon>
        <taxon>Nocardiopsidaceae</taxon>
        <taxon>Nocardiopsis</taxon>
    </lineage>
</organism>
<feature type="domain" description="Metallo-beta-lactamase" evidence="5">
    <location>
        <begin position="65"/>
        <end position="281"/>
    </location>
</feature>
<dbReference type="Pfam" id="PF14864">
    <property type="entry name" value="Alkyl_sulf_C"/>
    <property type="match status" value="1"/>
</dbReference>
<dbReference type="Gene3D" id="1.25.40.880">
    <property type="entry name" value="Alkyl sulfatase, dimerisation domain"/>
    <property type="match status" value="1"/>
</dbReference>
<evidence type="ECO:0000256" key="4">
    <source>
        <dbReference type="ARBA" id="ARBA00033751"/>
    </source>
</evidence>
<dbReference type="Pfam" id="PF14863">
    <property type="entry name" value="Alkyl_sulf_dimr"/>
    <property type="match status" value="1"/>
</dbReference>
<evidence type="ECO:0000313" key="7">
    <source>
        <dbReference type="Proteomes" id="UP000806528"/>
    </source>
</evidence>
<dbReference type="InterPro" id="IPR044097">
    <property type="entry name" value="Bds1/SdsA1_MBL-fold"/>
</dbReference>
<dbReference type="Gene3D" id="3.30.1050.10">
    <property type="entry name" value="SCP2 sterol-binding domain"/>
    <property type="match status" value="1"/>
</dbReference>
<gene>
    <name evidence="6" type="ORF">IDM40_19550</name>
</gene>
<dbReference type="InterPro" id="IPR038536">
    <property type="entry name" value="Alkyl/aryl-sulf_dimr_sf"/>
</dbReference>
<dbReference type="PANTHER" id="PTHR43223:SF1">
    <property type="entry name" value="ALKYL_ARYL-SULFATASE BDS1"/>
    <property type="match status" value="1"/>
</dbReference>
<dbReference type="Proteomes" id="UP000806528">
    <property type="component" value="Unassembled WGS sequence"/>
</dbReference>
<keyword evidence="3" id="KW-0862">Zinc</keyword>
<evidence type="ECO:0000313" key="6">
    <source>
        <dbReference type="EMBL" id="MBE3000870.1"/>
    </source>
</evidence>
<dbReference type="Gene3D" id="3.60.15.30">
    <property type="entry name" value="Metallo-beta-lactamase domain"/>
    <property type="match status" value="1"/>
</dbReference>
<protein>
    <submittedName>
        <fullName evidence="6">MBL fold metallo-hydrolase</fullName>
    </submittedName>
</protein>
<reference evidence="6 7" key="1">
    <citation type="submission" date="2020-09" db="EMBL/GenBank/DDBJ databases">
        <title>Diversity and distribution of actinomycetes associated with coral in the coast of Hainan.</title>
        <authorList>
            <person name="Li F."/>
        </authorList>
    </citation>
    <scope>NUCLEOTIDE SEQUENCE [LARGE SCALE GENOMIC DNA]</scope>
    <source>
        <strain evidence="6 7">HNM0947</strain>
    </source>
</reference>
<comment type="caution">
    <text evidence="6">The sequence shown here is derived from an EMBL/GenBank/DDBJ whole genome shotgun (WGS) entry which is preliminary data.</text>
</comment>